<sequence>MTIIEAIEDGVLFGPFFGDLASWRGWLAILRVIYGLPLQPGDVAILEEVTGRKSRYFVGGFDIALMLVGRRSGKSRVAAAIAAYEAVLGGHETKLSPGETGYVAVISPTKSQSRIVKNYIRSVFDGPILSSEIVKETSEGFELRNGNVIEILAGDFRTVRGRTLVAAVVDEAAFFGVEEESKLKSDTELIRALSPGLATVGGKLIAISSPYARRGWTFQAYNSHFGNNSSSTLVVNCPSRTLNPTLPQSVVDEALANDRSSALAEYLGQFRDDVADYLPRPVIEAAVVKGRYELAPNPDMDYYAFADLSGGRSDDAGLAIAHRKGRSIVVDKLVRYKAPFNPTEVMRLMADELQRWDLSKVTGDNYSAEFVVAGFKQHGIRYRKATANRSELYLELLPRIVSPGELELLDNEMLIDQLASLERRTRSGGKDIIDHPKGRHDDLANAVAGAVFLASKVKRKAGPLITSH</sequence>
<evidence type="ECO:0000313" key="2">
    <source>
        <dbReference type="Proteomes" id="UP000319976"/>
    </source>
</evidence>
<keyword evidence="2" id="KW-1185">Reference proteome</keyword>
<dbReference type="EMBL" id="CP036316">
    <property type="protein sequence ID" value="QDT66369.1"/>
    <property type="molecule type" value="Genomic_DNA"/>
</dbReference>
<evidence type="ECO:0000313" key="1">
    <source>
        <dbReference type="EMBL" id="QDT66369.1"/>
    </source>
</evidence>
<gene>
    <name evidence="1" type="ORF">V22_36350</name>
</gene>
<dbReference type="InterPro" id="IPR027417">
    <property type="entry name" value="P-loop_NTPase"/>
</dbReference>
<dbReference type="Pfam" id="PF03237">
    <property type="entry name" value="Terminase_6N"/>
    <property type="match status" value="1"/>
</dbReference>
<protein>
    <recommendedName>
        <fullName evidence="3">Phage Terminase</fullName>
    </recommendedName>
</protein>
<dbReference type="RefSeq" id="WP_145265406.1">
    <property type="nucleotide sequence ID" value="NZ_CP036316.1"/>
</dbReference>
<proteinExistence type="predicted"/>
<dbReference type="Proteomes" id="UP000319976">
    <property type="component" value="Chromosome"/>
</dbReference>
<organism evidence="1 2">
    <name type="scientific">Calycomorphotria hydatis</name>
    <dbReference type="NCBI Taxonomy" id="2528027"/>
    <lineage>
        <taxon>Bacteria</taxon>
        <taxon>Pseudomonadati</taxon>
        <taxon>Planctomycetota</taxon>
        <taxon>Planctomycetia</taxon>
        <taxon>Planctomycetales</taxon>
        <taxon>Planctomycetaceae</taxon>
        <taxon>Calycomorphotria</taxon>
    </lineage>
</organism>
<dbReference type="AlphaFoldDB" id="A0A517TDC4"/>
<dbReference type="Gene3D" id="3.40.50.300">
    <property type="entry name" value="P-loop containing nucleotide triphosphate hydrolases"/>
    <property type="match status" value="1"/>
</dbReference>
<evidence type="ECO:0008006" key="3">
    <source>
        <dbReference type="Google" id="ProtNLM"/>
    </source>
</evidence>
<dbReference type="Gene3D" id="3.30.420.240">
    <property type="match status" value="1"/>
</dbReference>
<name>A0A517TDC4_9PLAN</name>
<reference evidence="1 2" key="1">
    <citation type="submission" date="2019-02" db="EMBL/GenBank/DDBJ databases">
        <title>Deep-cultivation of Planctomycetes and their phenomic and genomic characterization uncovers novel biology.</title>
        <authorList>
            <person name="Wiegand S."/>
            <person name="Jogler M."/>
            <person name="Boedeker C."/>
            <person name="Pinto D."/>
            <person name="Vollmers J."/>
            <person name="Rivas-Marin E."/>
            <person name="Kohn T."/>
            <person name="Peeters S.H."/>
            <person name="Heuer A."/>
            <person name="Rast P."/>
            <person name="Oberbeckmann S."/>
            <person name="Bunk B."/>
            <person name="Jeske O."/>
            <person name="Meyerdierks A."/>
            <person name="Storesund J.E."/>
            <person name="Kallscheuer N."/>
            <person name="Luecker S."/>
            <person name="Lage O.M."/>
            <person name="Pohl T."/>
            <person name="Merkel B.J."/>
            <person name="Hornburger P."/>
            <person name="Mueller R.-W."/>
            <person name="Bruemmer F."/>
            <person name="Labrenz M."/>
            <person name="Spormann A.M."/>
            <person name="Op den Camp H."/>
            <person name="Overmann J."/>
            <person name="Amann R."/>
            <person name="Jetten M.S.M."/>
            <person name="Mascher T."/>
            <person name="Medema M.H."/>
            <person name="Devos D.P."/>
            <person name="Kaster A.-K."/>
            <person name="Ovreas L."/>
            <person name="Rohde M."/>
            <person name="Galperin M.Y."/>
            <person name="Jogler C."/>
        </authorList>
    </citation>
    <scope>NUCLEOTIDE SEQUENCE [LARGE SCALE GENOMIC DNA]</scope>
    <source>
        <strain evidence="1 2">V22</strain>
    </source>
</reference>
<accession>A0A517TDC4</accession>
<dbReference type="OrthoDB" id="280696at2"/>
<dbReference type="KEGG" id="chya:V22_36350"/>